<evidence type="ECO:0000256" key="5">
    <source>
        <dbReference type="ARBA" id="ARBA00022944"/>
    </source>
</evidence>
<accession>A0A496PGS1</accession>
<sequence>MGVKALITKARSKSGELTRREVYARALKAPLRGDAVMYESFSGNGALCNPEAVFHELTSSPDFDHLKHIWVLKKTTPDYETVVEHLKSRGNVEIVEYRSTRYWTALGTSKFVINNATFPWEFVKRTGQIYANLWHGTPLKKMGYDVEDGGPDARNIVRNFVAADYLVAANERMTDMYLRAYKMANIFKGSLLETGYPRTDRQRLNPEEVEAATGRLAEAGIVLGDRKLVVFAPTWKGSSFYSPSQDGERLLQQAQQLEELLGAEHFQVVLKVHQTLAAHASSLPAARGRLMPHSVPTNVGLGLADLLVTDYSSIYVDYLATGRPLAFYLPDLDQYESSRGIYDTPEELPGPVSTSLEDLARDLRLMETAGHAEAVRWSQVRDEAAQRFTPREDGRASERFVDVVFRGRTDAEGVRQDFADGRESILMYLGGMSSNGITSSALNLLRNIDHDRFDVSVLYSHSRANDKRKNERLIDPRVRLFSRQGTVTATLRERTRYQRQNAEGLPPHGPLRHELDELWAQESRRCFGDASFDHAIDFSGYSPFWSRIILGSRADRKSVWLHNDLLADSRRTVDGQQAHKANLESMFTLYRDFDSLVSVSSALAELNRENLAEFAPRDRFVAAVNTIDAERIIDMAGTVEAPLIEGARVDIAAGAPLSSAIEELAAAYGTAALAQAVSRTSRLQKFDLGVSAERPVFVSVGRLSPEKNHERLIRAFASVRDEVSTARLLILGGGPLKKHLLGLVEELGLQGAVNLAGPQDNPFLLMGQSDYFVLSSDYEGQPMVILEARTLGLPVISTAFGSVSSAVPEGSGIVVERDVDALAEGMLQAVRRQMVAHPFDPDAYNTNAMAQFYSAISTRSRPAGERGVGSW</sequence>
<dbReference type="PANTHER" id="PTHR37316:SF3">
    <property type="entry name" value="TEICHOIC ACID GLYCEROL-PHOSPHATE TRANSFERASE"/>
    <property type="match status" value="1"/>
</dbReference>
<organism evidence="8 9">
    <name type="scientific">Galactobacter caseinivorans</name>
    <dbReference type="NCBI Taxonomy" id="2676123"/>
    <lineage>
        <taxon>Bacteria</taxon>
        <taxon>Bacillati</taxon>
        <taxon>Actinomycetota</taxon>
        <taxon>Actinomycetes</taxon>
        <taxon>Micrococcales</taxon>
        <taxon>Micrococcaceae</taxon>
        <taxon>Galactobacter</taxon>
    </lineage>
</organism>
<dbReference type="InterPro" id="IPR043148">
    <property type="entry name" value="TagF_C"/>
</dbReference>
<evidence type="ECO:0000256" key="4">
    <source>
        <dbReference type="ARBA" id="ARBA00022679"/>
    </source>
</evidence>
<evidence type="ECO:0000256" key="1">
    <source>
        <dbReference type="ARBA" id="ARBA00004202"/>
    </source>
</evidence>
<dbReference type="Gene3D" id="3.40.50.11820">
    <property type="match status" value="1"/>
</dbReference>
<name>A0A496PGS1_9MICC</name>
<evidence type="ECO:0000256" key="6">
    <source>
        <dbReference type="ARBA" id="ARBA00023136"/>
    </source>
</evidence>
<proteinExistence type="inferred from homology"/>
<keyword evidence="5" id="KW-0777">Teichoic acid biosynthesis</keyword>
<feature type="domain" description="Glycosyl transferase family 1" evidence="7">
    <location>
        <begin position="684"/>
        <end position="834"/>
    </location>
</feature>
<keyword evidence="3" id="KW-1003">Cell membrane</keyword>
<dbReference type="SUPFAM" id="SSF53756">
    <property type="entry name" value="UDP-Glycosyltransferase/glycogen phosphorylase"/>
    <property type="match status" value="1"/>
</dbReference>
<dbReference type="GO" id="GO:0047355">
    <property type="term" value="F:CDP-glycerol glycerophosphotransferase activity"/>
    <property type="evidence" value="ECO:0007669"/>
    <property type="project" value="InterPro"/>
</dbReference>
<dbReference type="InterPro" id="IPR001296">
    <property type="entry name" value="Glyco_trans_1"/>
</dbReference>
<dbReference type="Pfam" id="PF00534">
    <property type="entry name" value="Glycos_transf_1"/>
    <property type="match status" value="1"/>
</dbReference>
<evidence type="ECO:0000256" key="2">
    <source>
        <dbReference type="ARBA" id="ARBA00010488"/>
    </source>
</evidence>
<comment type="caution">
    <text evidence="8">The sequence shown here is derived from an EMBL/GenBank/DDBJ whole genome shotgun (WGS) entry which is preliminary data.</text>
</comment>
<dbReference type="Pfam" id="PF04464">
    <property type="entry name" value="Glyphos_transf"/>
    <property type="match status" value="1"/>
</dbReference>
<evidence type="ECO:0000259" key="7">
    <source>
        <dbReference type="Pfam" id="PF00534"/>
    </source>
</evidence>
<dbReference type="InterPro" id="IPR043149">
    <property type="entry name" value="TagF_N"/>
</dbReference>
<keyword evidence="4 8" id="KW-0808">Transferase</keyword>
<evidence type="ECO:0000313" key="8">
    <source>
        <dbReference type="EMBL" id="RKW69680.1"/>
    </source>
</evidence>
<dbReference type="Gene3D" id="3.40.50.2000">
    <property type="entry name" value="Glycogen Phosphorylase B"/>
    <property type="match status" value="1"/>
</dbReference>
<reference evidence="8 9" key="1">
    <citation type="submission" date="2018-07" db="EMBL/GenBank/DDBJ databases">
        <title>Arthrobacter sp. nov., isolated from raw cow's milk with high bacterial count.</title>
        <authorList>
            <person name="Hahne J."/>
            <person name="Isele D."/>
            <person name="Lipski A."/>
        </authorList>
    </citation>
    <scope>NUCLEOTIDE SEQUENCE [LARGE SCALE GENOMIC DNA]</scope>
    <source>
        <strain evidence="8 9">JZ R-183</strain>
    </source>
</reference>
<comment type="similarity">
    <text evidence="2">Belongs to the CDP-glycerol glycerophosphotransferase family.</text>
</comment>
<dbReference type="CDD" id="cd03811">
    <property type="entry name" value="GT4_GT28_WabH-like"/>
    <property type="match status" value="1"/>
</dbReference>
<evidence type="ECO:0000256" key="3">
    <source>
        <dbReference type="ARBA" id="ARBA00022475"/>
    </source>
</evidence>
<keyword evidence="6" id="KW-0472">Membrane</keyword>
<dbReference type="RefSeq" id="WP_121485726.1">
    <property type="nucleotide sequence ID" value="NZ_QQXL01000007.1"/>
</dbReference>
<dbReference type="PANTHER" id="PTHR37316">
    <property type="entry name" value="TEICHOIC ACID GLYCEROL-PHOSPHATE PRIMASE"/>
    <property type="match status" value="1"/>
</dbReference>
<dbReference type="EMBL" id="QQXL01000007">
    <property type="protein sequence ID" value="RKW69680.1"/>
    <property type="molecule type" value="Genomic_DNA"/>
</dbReference>
<dbReference type="GO" id="GO:0005886">
    <property type="term" value="C:plasma membrane"/>
    <property type="evidence" value="ECO:0007669"/>
    <property type="project" value="UniProtKB-SubCell"/>
</dbReference>
<dbReference type="InterPro" id="IPR007554">
    <property type="entry name" value="Glycerophosphate_synth"/>
</dbReference>
<protein>
    <submittedName>
        <fullName evidence="8">Glycosyltransferase</fullName>
    </submittedName>
</protein>
<gene>
    <name evidence="8" type="ORF">DWQ67_11300</name>
</gene>
<dbReference type="Proteomes" id="UP000273119">
    <property type="component" value="Unassembled WGS sequence"/>
</dbReference>
<comment type="subcellular location">
    <subcellularLocation>
        <location evidence="1">Cell membrane</location>
        <topology evidence="1">Peripheral membrane protein</topology>
    </subcellularLocation>
</comment>
<dbReference type="GO" id="GO:0019350">
    <property type="term" value="P:teichoic acid biosynthetic process"/>
    <property type="evidence" value="ECO:0007669"/>
    <property type="project" value="UniProtKB-KW"/>
</dbReference>
<dbReference type="Gene3D" id="3.40.50.12580">
    <property type="match status" value="1"/>
</dbReference>
<dbReference type="AlphaFoldDB" id="A0A496PGS1"/>
<keyword evidence="9" id="KW-1185">Reference proteome</keyword>
<dbReference type="InterPro" id="IPR051612">
    <property type="entry name" value="Teichoic_Acid_Biosynth"/>
</dbReference>
<dbReference type="GO" id="GO:0016757">
    <property type="term" value="F:glycosyltransferase activity"/>
    <property type="evidence" value="ECO:0007669"/>
    <property type="project" value="InterPro"/>
</dbReference>
<evidence type="ECO:0000313" key="9">
    <source>
        <dbReference type="Proteomes" id="UP000273119"/>
    </source>
</evidence>